<comment type="caution">
    <text evidence="2">The sequence shown here is derived from an EMBL/GenBank/DDBJ whole genome shotgun (WGS) entry which is preliminary data.</text>
</comment>
<name>A0A4Z1ISL1_9HELO</name>
<dbReference type="EMBL" id="PQXJ01000097">
    <property type="protein sequence ID" value="TGO63644.1"/>
    <property type="molecule type" value="Genomic_DNA"/>
</dbReference>
<protein>
    <submittedName>
        <fullName evidence="2">Uncharacterized protein</fullName>
    </submittedName>
</protein>
<feature type="compositionally biased region" description="Basic and acidic residues" evidence="1">
    <location>
        <begin position="12"/>
        <end position="28"/>
    </location>
</feature>
<proteinExistence type="predicted"/>
<dbReference type="OrthoDB" id="10304146at2759"/>
<evidence type="ECO:0000313" key="3">
    <source>
        <dbReference type="Proteomes" id="UP000297452"/>
    </source>
</evidence>
<keyword evidence="3" id="KW-1185">Reference proteome</keyword>
<feature type="region of interest" description="Disordered" evidence="1">
    <location>
        <begin position="1"/>
        <end position="28"/>
    </location>
</feature>
<evidence type="ECO:0000313" key="2">
    <source>
        <dbReference type="EMBL" id="TGO63644.1"/>
    </source>
</evidence>
<evidence type="ECO:0000256" key="1">
    <source>
        <dbReference type="SAM" id="MobiDB-lite"/>
    </source>
</evidence>
<sequence length="87" mass="10181">MAKYQHTGKSNKQREAKGDLKREEEVEDTYDKHTHDVFTLVILATRVRVRGLWRGYSGRVFVELKHLQAAGQTQKHFHAQKFIPVYA</sequence>
<gene>
    <name evidence="2" type="ORF">BOTNAR_0097g00140</name>
</gene>
<reference evidence="2 3" key="1">
    <citation type="submission" date="2017-12" db="EMBL/GenBank/DDBJ databases">
        <title>Comparative genomics of Botrytis spp.</title>
        <authorList>
            <person name="Valero-Jimenez C.A."/>
            <person name="Tapia P."/>
            <person name="Veloso J."/>
            <person name="Silva-Moreno E."/>
            <person name="Staats M."/>
            <person name="Valdes J.H."/>
            <person name="Van Kan J.A.L."/>
        </authorList>
    </citation>
    <scope>NUCLEOTIDE SEQUENCE [LARGE SCALE GENOMIC DNA]</scope>
    <source>
        <strain evidence="2 3">MUCL2120</strain>
    </source>
</reference>
<dbReference type="AlphaFoldDB" id="A0A4Z1ISL1"/>
<dbReference type="Proteomes" id="UP000297452">
    <property type="component" value="Unassembled WGS sequence"/>
</dbReference>
<accession>A0A4Z1ISL1</accession>
<organism evidence="2 3">
    <name type="scientific">Botryotinia narcissicola</name>
    <dbReference type="NCBI Taxonomy" id="278944"/>
    <lineage>
        <taxon>Eukaryota</taxon>
        <taxon>Fungi</taxon>
        <taxon>Dikarya</taxon>
        <taxon>Ascomycota</taxon>
        <taxon>Pezizomycotina</taxon>
        <taxon>Leotiomycetes</taxon>
        <taxon>Helotiales</taxon>
        <taxon>Sclerotiniaceae</taxon>
        <taxon>Botryotinia</taxon>
    </lineage>
</organism>